<feature type="transmembrane region" description="Helical" evidence="1">
    <location>
        <begin position="374"/>
        <end position="396"/>
    </location>
</feature>
<feature type="transmembrane region" description="Helical" evidence="1">
    <location>
        <begin position="408"/>
        <end position="427"/>
    </location>
</feature>
<dbReference type="HOGENOM" id="CLU_566142_0_0_1"/>
<feature type="transmembrane region" description="Helical" evidence="1">
    <location>
        <begin position="217"/>
        <end position="246"/>
    </location>
</feature>
<gene>
    <name evidence="2" type="ORF">H312_00936</name>
</gene>
<reference evidence="3" key="1">
    <citation type="submission" date="2013-02" db="EMBL/GenBank/DDBJ databases">
        <authorList>
            <consortium name="The Broad Institute Genome Sequencing Platform"/>
            <person name="Cuomo C."/>
            <person name="Becnel J."/>
            <person name="Sanscrainte N."/>
            <person name="Walker B."/>
            <person name="Young S.K."/>
            <person name="Zeng Q."/>
            <person name="Gargeya S."/>
            <person name="Fitzgerald M."/>
            <person name="Haas B."/>
            <person name="Abouelleil A."/>
            <person name="Alvarado L."/>
            <person name="Arachchi H.M."/>
            <person name="Berlin A.M."/>
            <person name="Chapman S.B."/>
            <person name="Dewar J."/>
            <person name="Goldberg J."/>
            <person name="Griggs A."/>
            <person name="Gujja S."/>
            <person name="Hansen M."/>
            <person name="Howarth C."/>
            <person name="Imamovic A."/>
            <person name="Larimer J."/>
            <person name="McCowan C."/>
            <person name="Murphy C."/>
            <person name="Neiman D."/>
            <person name="Pearson M."/>
            <person name="Priest M."/>
            <person name="Roberts A."/>
            <person name="Saif S."/>
            <person name="Shea T."/>
            <person name="Sisk P."/>
            <person name="Sykes S."/>
            <person name="Wortman J."/>
            <person name="Nusbaum C."/>
            <person name="Birren B."/>
        </authorList>
    </citation>
    <scope>NUCLEOTIDE SEQUENCE [LARGE SCALE GENOMIC DNA]</scope>
    <source>
        <strain evidence="3">PRA339</strain>
    </source>
</reference>
<name>A0A059F3F5_9MICR</name>
<feature type="transmembrane region" description="Helical" evidence="1">
    <location>
        <begin position="453"/>
        <end position="472"/>
    </location>
</feature>
<feature type="non-terminal residue" evidence="2">
    <location>
        <position position="1"/>
    </location>
</feature>
<organism evidence="2 3">
    <name type="scientific">Anncaliia algerae PRA339</name>
    <dbReference type="NCBI Taxonomy" id="1288291"/>
    <lineage>
        <taxon>Eukaryota</taxon>
        <taxon>Fungi</taxon>
        <taxon>Fungi incertae sedis</taxon>
        <taxon>Microsporidia</taxon>
        <taxon>Tubulinosematoidea</taxon>
        <taxon>Tubulinosematidae</taxon>
        <taxon>Anncaliia</taxon>
    </lineage>
</organism>
<dbReference type="Proteomes" id="UP000030655">
    <property type="component" value="Unassembled WGS sequence"/>
</dbReference>
<dbReference type="EMBL" id="KK365139">
    <property type="protein sequence ID" value="KCZ81612.1"/>
    <property type="molecule type" value="Genomic_DNA"/>
</dbReference>
<keyword evidence="1" id="KW-1133">Transmembrane helix</keyword>
<feature type="transmembrane region" description="Helical" evidence="1">
    <location>
        <begin position="119"/>
        <end position="140"/>
    </location>
</feature>
<dbReference type="OrthoDB" id="10384623at2759"/>
<keyword evidence="1" id="KW-0812">Transmembrane</keyword>
<dbReference type="AlphaFoldDB" id="A0A059F3F5"/>
<keyword evidence="1" id="KW-0472">Membrane</keyword>
<evidence type="ECO:0000313" key="3">
    <source>
        <dbReference type="Proteomes" id="UP000030655"/>
    </source>
</evidence>
<proteinExistence type="predicted"/>
<accession>A0A059F3F5</accession>
<dbReference type="VEuPathDB" id="MicrosporidiaDB:H312_00936"/>
<evidence type="ECO:0000256" key="1">
    <source>
        <dbReference type="SAM" id="Phobius"/>
    </source>
</evidence>
<keyword evidence="3" id="KW-1185">Reference proteome</keyword>
<protein>
    <submittedName>
        <fullName evidence="2">Uncharacterized protein</fullName>
    </submittedName>
</protein>
<feature type="transmembrane region" description="Helical" evidence="1">
    <location>
        <begin position="350"/>
        <end position="368"/>
    </location>
</feature>
<evidence type="ECO:0000313" key="2">
    <source>
        <dbReference type="EMBL" id="KCZ81612.1"/>
    </source>
</evidence>
<sequence>MRRRLSDFRRESTFNQSMYQNRFLENNERNIPNETTSLFSGIRSESNNIADIQNWDALVREATEVSNDLENIQFSHSHLSRRYSLLFNSEKFSYKRRFSLQTHDTNFYEQYSKINIKKILLSVLILYFKRIGLILLSFLNLFCYFSSTDSITKYFKLKRYFNLVFYKASGELTFITKIIDKQRKKIIVIRPYDLPSVKISFISRMFTMEYYKIDLRVLLYLLDTQISLFSLIFFKMDMFFITVFFLKYELKFYILLCLEDFRFLLLYLNLKYKHFCILINFFIETLFYTNLKDRLFKYSVFLIFISKDLISYENENNFFPINWFFVFLNVHFHSLDIFTLQNTFIHTKIHLLFSCGTFIAWYYCYMIISLFPTYIIFSLAGGSWELLICCFTFIVFIGTVSTFVMQPFISLILGLISCLVSYLTKVYSCPLGKFLEYIFLPTSTLKLLREKDLTSMTVWSVNILLFYLIAIYKLSRWDNKVE</sequence>
<reference evidence="2 3" key="2">
    <citation type="submission" date="2014-03" db="EMBL/GenBank/DDBJ databases">
        <title>The Genome Sequence of Anncaliia algerae insect isolate PRA339.</title>
        <authorList>
            <consortium name="The Broad Institute Genome Sequencing Platform"/>
            <consortium name="The Broad Institute Genome Sequencing Center for Infectious Disease"/>
            <person name="Cuomo C."/>
            <person name="Becnel J."/>
            <person name="Sanscrainte N."/>
            <person name="Walker B."/>
            <person name="Young S.K."/>
            <person name="Zeng Q."/>
            <person name="Gargeya S."/>
            <person name="Fitzgerald M."/>
            <person name="Haas B."/>
            <person name="Abouelleil A."/>
            <person name="Alvarado L."/>
            <person name="Arachchi H.M."/>
            <person name="Berlin A.M."/>
            <person name="Chapman S.B."/>
            <person name="Dewar J."/>
            <person name="Goldberg J."/>
            <person name="Griggs A."/>
            <person name="Gujja S."/>
            <person name="Hansen M."/>
            <person name="Howarth C."/>
            <person name="Imamovic A."/>
            <person name="Larimer J."/>
            <person name="McCowan C."/>
            <person name="Murphy C."/>
            <person name="Neiman D."/>
            <person name="Pearson M."/>
            <person name="Priest M."/>
            <person name="Roberts A."/>
            <person name="Saif S."/>
            <person name="Shea T."/>
            <person name="Sisk P."/>
            <person name="Sykes S."/>
            <person name="Wortman J."/>
            <person name="Nusbaum C."/>
            <person name="Birren B."/>
        </authorList>
    </citation>
    <scope>NUCLEOTIDE SEQUENCE [LARGE SCALE GENOMIC DNA]</scope>
    <source>
        <strain evidence="2 3">PRA339</strain>
    </source>
</reference>